<dbReference type="InterPro" id="IPR018073">
    <property type="entry name" value="Prot_inh_cystat_CS"/>
</dbReference>
<sequence length="125" mass="13455">MNKALTTSLICLAALAGCDNQQQTESADTLPDANPMCSSEQLAGGWSAAQVDDDTRQALETVLTQMNTSAKLDTILTVRTQVVAGTNYAIDFRMDDGQIWHTIVFRSLKGEYSMTQAAQPGPLCP</sequence>
<dbReference type="eggNOG" id="COG1574">
    <property type="taxonomic scope" value="Bacteria"/>
</dbReference>
<evidence type="ECO:0000313" key="3">
    <source>
        <dbReference type="Proteomes" id="UP000016570"/>
    </source>
</evidence>
<gene>
    <name evidence="2" type="ORF">VPR01S_25_00260</name>
</gene>
<feature type="domain" description="Cystatin" evidence="1">
    <location>
        <begin position="45"/>
        <end position="110"/>
    </location>
</feature>
<name>U2ZN23_VIBPR</name>
<protein>
    <recommendedName>
        <fullName evidence="1">Cystatin domain-containing protein</fullName>
    </recommendedName>
</protein>
<dbReference type="Gene3D" id="3.10.450.10">
    <property type="match status" value="1"/>
</dbReference>
<organism evidence="2 3">
    <name type="scientific">Vibrio proteolyticus NBRC 13287</name>
    <dbReference type="NCBI Taxonomy" id="1219065"/>
    <lineage>
        <taxon>Bacteria</taxon>
        <taxon>Pseudomonadati</taxon>
        <taxon>Pseudomonadota</taxon>
        <taxon>Gammaproteobacteria</taxon>
        <taxon>Vibrionales</taxon>
        <taxon>Vibrionaceae</taxon>
        <taxon>Vibrio</taxon>
    </lineage>
</organism>
<keyword evidence="3" id="KW-1185">Reference proteome</keyword>
<dbReference type="GO" id="GO:0004869">
    <property type="term" value="F:cysteine-type endopeptidase inhibitor activity"/>
    <property type="evidence" value="ECO:0007669"/>
    <property type="project" value="InterPro"/>
</dbReference>
<dbReference type="STRING" id="1219065.VPR01S_25_00260"/>
<evidence type="ECO:0000259" key="1">
    <source>
        <dbReference type="Pfam" id="PF00031"/>
    </source>
</evidence>
<dbReference type="InterPro" id="IPR046350">
    <property type="entry name" value="Cystatin_sf"/>
</dbReference>
<dbReference type="InterPro" id="IPR000010">
    <property type="entry name" value="Cystatin_dom"/>
</dbReference>
<reference evidence="2 3" key="1">
    <citation type="submission" date="2013-09" db="EMBL/GenBank/DDBJ databases">
        <title>Whole genome shotgun sequence of Vibrio proteolyticus NBRC 13287.</title>
        <authorList>
            <person name="Isaki S."/>
            <person name="Hosoyama A."/>
            <person name="Numata M."/>
            <person name="Hashimoto M."/>
            <person name="Hosoyama Y."/>
            <person name="Tsuchikane K."/>
            <person name="Noguchi M."/>
            <person name="Hirakata S."/>
            <person name="Ichikawa N."/>
            <person name="Ohji S."/>
            <person name="Yamazoe A."/>
            <person name="Fujita N."/>
        </authorList>
    </citation>
    <scope>NUCLEOTIDE SEQUENCE [LARGE SCALE GENOMIC DNA]</scope>
    <source>
        <strain evidence="2 3">NBRC 13287</strain>
    </source>
</reference>
<dbReference type="PROSITE" id="PS00287">
    <property type="entry name" value="CYSTATIN"/>
    <property type="match status" value="1"/>
</dbReference>
<dbReference type="RefSeq" id="WP_021707149.1">
    <property type="nucleotide sequence ID" value="NZ_BATJ01000025.1"/>
</dbReference>
<dbReference type="Pfam" id="PF00031">
    <property type="entry name" value="Cystatin"/>
    <property type="match status" value="1"/>
</dbReference>
<dbReference type="CDD" id="cd00042">
    <property type="entry name" value="CY"/>
    <property type="match status" value="1"/>
</dbReference>
<evidence type="ECO:0000313" key="2">
    <source>
        <dbReference type="EMBL" id="GAD69181.1"/>
    </source>
</evidence>
<dbReference type="AlphaFoldDB" id="U2ZN23"/>
<proteinExistence type="predicted"/>
<comment type="caution">
    <text evidence="2">The sequence shown here is derived from an EMBL/GenBank/DDBJ whole genome shotgun (WGS) entry which is preliminary data.</text>
</comment>
<dbReference type="Proteomes" id="UP000016570">
    <property type="component" value="Unassembled WGS sequence"/>
</dbReference>
<dbReference type="EMBL" id="BATJ01000025">
    <property type="protein sequence ID" value="GAD69181.1"/>
    <property type="molecule type" value="Genomic_DNA"/>
</dbReference>
<dbReference type="PROSITE" id="PS51257">
    <property type="entry name" value="PROKAR_LIPOPROTEIN"/>
    <property type="match status" value="1"/>
</dbReference>
<dbReference type="SUPFAM" id="SSF54403">
    <property type="entry name" value="Cystatin/monellin"/>
    <property type="match status" value="1"/>
</dbReference>
<accession>U2ZN23</accession>